<reference evidence="5 6" key="1">
    <citation type="submission" date="2020-09" db="EMBL/GenBank/DDBJ databases">
        <title>Flavimobilis rhizosphaerae sp. nov., isolated from rhizosphere soil of Spartina alterniflora.</title>
        <authorList>
            <person name="Hanqin C."/>
        </authorList>
    </citation>
    <scope>NUCLEOTIDE SEQUENCE [LARGE SCALE GENOMIC DNA]</scope>
    <source>
        <strain evidence="5 6">GY 10621</strain>
    </source>
</reference>
<dbReference type="Proteomes" id="UP000642107">
    <property type="component" value="Unassembled WGS sequence"/>
</dbReference>
<sequence length="277" mass="29197">MRRRSAPERVATTTPRATTSTAPRGLVARDLAWSVAGRRVVDGVSFRAPSGAVTGLLGPNGSGKSSLLRLVAGATRAEAGSASFDGADLTTLGRRERARIAAFVEQDASADRSLTVADATELGRLPHRGWFSPPSTSDRVAVRTALARAGATELADRDLATLSGGERQRAHVARALAQEPRLLLLDEPTNHLDVAAQRELLTLLAGLAADGTTVLTALHDLTLAAAWCDHVVVLDHGRVLAEGPVEDVLVPDVVEAVWGVRPDILTHPRTGRPLLVL</sequence>
<evidence type="ECO:0000259" key="4">
    <source>
        <dbReference type="PROSITE" id="PS50893"/>
    </source>
</evidence>
<evidence type="ECO:0000256" key="3">
    <source>
        <dbReference type="SAM" id="MobiDB-lite"/>
    </source>
</evidence>
<organism evidence="5 6">
    <name type="scientific">Flavimobilis rhizosphaerae</name>
    <dbReference type="NCBI Taxonomy" id="2775421"/>
    <lineage>
        <taxon>Bacteria</taxon>
        <taxon>Bacillati</taxon>
        <taxon>Actinomycetota</taxon>
        <taxon>Actinomycetes</taxon>
        <taxon>Micrococcales</taxon>
        <taxon>Jonesiaceae</taxon>
        <taxon>Flavimobilis</taxon>
    </lineage>
</organism>
<dbReference type="GO" id="GO:0005524">
    <property type="term" value="F:ATP binding"/>
    <property type="evidence" value="ECO:0007669"/>
    <property type="project" value="UniProtKB-KW"/>
</dbReference>
<dbReference type="InterPro" id="IPR003593">
    <property type="entry name" value="AAA+_ATPase"/>
</dbReference>
<dbReference type="SMART" id="SM00382">
    <property type="entry name" value="AAA"/>
    <property type="match status" value="1"/>
</dbReference>
<gene>
    <name evidence="5" type="ORF">IGS67_08820</name>
</gene>
<keyword evidence="2 5" id="KW-0067">ATP-binding</keyword>
<dbReference type="Pfam" id="PF00005">
    <property type="entry name" value="ABC_tran"/>
    <property type="match status" value="1"/>
</dbReference>
<dbReference type="PROSITE" id="PS50893">
    <property type="entry name" value="ABC_TRANSPORTER_2"/>
    <property type="match status" value="1"/>
</dbReference>
<keyword evidence="6" id="KW-1185">Reference proteome</keyword>
<proteinExistence type="predicted"/>
<dbReference type="InterPro" id="IPR003439">
    <property type="entry name" value="ABC_transporter-like_ATP-bd"/>
</dbReference>
<feature type="compositionally biased region" description="Low complexity" evidence="3">
    <location>
        <begin position="8"/>
        <end position="21"/>
    </location>
</feature>
<accession>A0ABR9DR10</accession>
<feature type="domain" description="ABC transporter" evidence="4">
    <location>
        <begin position="26"/>
        <end position="261"/>
    </location>
</feature>
<evidence type="ECO:0000313" key="5">
    <source>
        <dbReference type="EMBL" id="MBD9699588.1"/>
    </source>
</evidence>
<dbReference type="SUPFAM" id="SSF52540">
    <property type="entry name" value="P-loop containing nucleoside triphosphate hydrolases"/>
    <property type="match status" value="1"/>
</dbReference>
<evidence type="ECO:0000313" key="6">
    <source>
        <dbReference type="Proteomes" id="UP000642107"/>
    </source>
</evidence>
<name>A0ABR9DR10_9MICO</name>
<dbReference type="RefSeq" id="WP_192279804.1">
    <property type="nucleotide sequence ID" value="NZ_JACZDF010000004.1"/>
</dbReference>
<keyword evidence="1" id="KW-0547">Nucleotide-binding</keyword>
<evidence type="ECO:0000256" key="2">
    <source>
        <dbReference type="ARBA" id="ARBA00022840"/>
    </source>
</evidence>
<dbReference type="EMBL" id="JACZDF010000004">
    <property type="protein sequence ID" value="MBD9699588.1"/>
    <property type="molecule type" value="Genomic_DNA"/>
</dbReference>
<dbReference type="PANTHER" id="PTHR42794:SF2">
    <property type="entry name" value="ABC TRANSPORTER ATP-BINDING PROTEIN"/>
    <property type="match status" value="1"/>
</dbReference>
<feature type="region of interest" description="Disordered" evidence="3">
    <location>
        <begin position="1"/>
        <end position="21"/>
    </location>
</feature>
<dbReference type="Gene3D" id="3.40.50.300">
    <property type="entry name" value="P-loop containing nucleotide triphosphate hydrolases"/>
    <property type="match status" value="1"/>
</dbReference>
<dbReference type="CDD" id="cd03214">
    <property type="entry name" value="ABC_Iron-Siderophores_B12_Hemin"/>
    <property type="match status" value="1"/>
</dbReference>
<protein>
    <submittedName>
        <fullName evidence="5">ATP-binding cassette domain-containing protein</fullName>
    </submittedName>
</protein>
<comment type="caution">
    <text evidence="5">The sequence shown here is derived from an EMBL/GenBank/DDBJ whole genome shotgun (WGS) entry which is preliminary data.</text>
</comment>
<dbReference type="InterPro" id="IPR027417">
    <property type="entry name" value="P-loop_NTPase"/>
</dbReference>
<dbReference type="PANTHER" id="PTHR42794">
    <property type="entry name" value="HEMIN IMPORT ATP-BINDING PROTEIN HMUV"/>
    <property type="match status" value="1"/>
</dbReference>
<evidence type="ECO:0000256" key="1">
    <source>
        <dbReference type="ARBA" id="ARBA00022741"/>
    </source>
</evidence>